<dbReference type="Proteomes" id="UP000499080">
    <property type="component" value="Unassembled WGS sequence"/>
</dbReference>
<reference evidence="1 2" key="1">
    <citation type="journal article" date="2019" name="Sci. Rep.">
        <title>Orb-weaving spider Araneus ventricosus genome elucidates the spidroin gene catalogue.</title>
        <authorList>
            <person name="Kono N."/>
            <person name="Nakamura H."/>
            <person name="Ohtoshi R."/>
            <person name="Moran D.A.P."/>
            <person name="Shinohara A."/>
            <person name="Yoshida Y."/>
            <person name="Fujiwara M."/>
            <person name="Mori M."/>
            <person name="Tomita M."/>
            <person name="Arakawa K."/>
        </authorList>
    </citation>
    <scope>NUCLEOTIDE SEQUENCE [LARGE SCALE GENOMIC DNA]</scope>
</reference>
<name>A0A4Y2SCT0_ARAVE</name>
<sequence length="104" mass="12281">MLNTKSIGRGIFKDNLICIEQLLEDRRKRKIEGSSAQKLNKETDTFYAKVIIDLSEILCQKELSEIEQIQCNLITVTAYFLLHRWRIQDLGLGWLRYKKFYIVA</sequence>
<accession>A0A4Y2SCT0</accession>
<protein>
    <submittedName>
        <fullName evidence="1">Uncharacterized protein</fullName>
    </submittedName>
</protein>
<comment type="caution">
    <text evidence="1">The sequence shown here is derived from an EMBL/GenBank/DDBJ whole genome shotgun (WGS) entry which is preliminary data.</text>
</comment>
<proteinExistence type="predicted"/>
<evidence type="ECO:0000313" key="2">
    <source>
        <dbReference type="Proteomes" id="UP000499080"/>
    </source>
</evidence>
<evidence type="ECO:0000313" key="1">
    <source>
        <dbReference type="EMBL" id="GBN85065.1"/>
    </source>
</evidence>
<dbReference type="EMBL" id="BGPR01020603">
    <property type="protein sequence ID" value="GBN85065.1"/>
    <property type="molecule type" value="Genomic_DNA"/>
</dbReference>
<keyword evidence="2" id="KW-1185">Reference proteome</keyword>
<gene>
    <name evidence="1" type="ORF">AVEN_64024_1</name>
</gene>
<dbReference type="AlphaFoldDB" id="A0A4Y2SCT0"/>
<organism evidence="1 2">
    <name type="scientific">Araneus ventricosus</name>
    <name type="common">Orbweaver spider</name>
    <name type="synonym">Epeira ventricosa</name>
    <dbReference type="NCBI Taxonomy" id="182803"/>
    <lineage>
        <taxon>Eukaryota</taxon>
        <taxon>Metazoa</taxon>
        <taxon>Ecdysozoa</taxon>
        <taxon>Arthropoda</taxon>
        <taxon>Chelicerata</taxon>
        <taxon>Arachnida</taxon>
        <taxon>Araneae</taxon>
        <taxon>Araneomorphae</taxon>
        <taxon>Entelegynae</taxon>
        <taxon>Araneoidea</taxon>
        <taxon>Araneidae</taxon>
        <taxon>Araneus</taxon>
    </lineage>
</organism>